<dbReference type="Pfam" id="PF25413">
    <property type="entry name" value="Rossman_Mical"/>
    <property type="match status" value="1"/>
</dbReference>
<feature type="domain" description="BMERB" evidence="23">
    <location>
        <begin position="1242"/>
        <end position="1391"/>
    </location>
</feature>
<reference evidence="24" key="1">
    <citation type="submission" date="2025-08" db="UniProtKB">
        <authorList>
            <consortium name="Ensembl"/>
        </authorList>
    </citation>
    <scope>IDENTIFICATION</scope>
</reference>
<feature type="compositionally biased region" description="Polar residues" evidence="20">
    <location>
        <begin position="1088"/>
        <end position="1103"/>
    </location>
</feature>
<dbReference type="Pfam" id="PF01494">
    <property type="entry name" value="FAD_binding_3"/>
    <property type="match status" value="1"/>
</dbReference>
<evidence type="ECO:0000256" key="3">
    <source>
        <dbReference type="ARBA" id="ARBA00004496"/>
    </source>
</evidence>
<dbReference type="InterPro" id="IPR036188">
    <property type="entry name" value="FAD/NAD-bd_sf"/>
</dbReference>
<evidence type="ECO:0000256" key="18">
    <source>
        <dbReference type="PROSITE-ProRule" id="PRU00125"/>
    </source>
</evidence>
<protein>
    <recommendedName>
        <fullName evidence="5">F-actin monooxygenase</fullName>
        <ecNumber evidence="5">1.14.13.225</ecNumber>
    </recommendedName>
</protein>
<dbReference type="GO" id="GO:0071949">
    <property type="term" value="F:FAD binding"/>
    <property type="evidence" value="ECO:0007669"/>
    <property type="project" value="InterPro"/>
</dbReference>
<evidence type="ECO:0000313" key="24">
    <source>
        <dbReference type="Ensembl" id="ENSCCRP00020095036.1"/>
    </source>
</evidence>
<feature type="region of interest" description="Disordered" evidence="20">
    <location>
        <begin position="1034"/>
        <end position="1160"/>
    </location>
</feature>
<feature type="compositionally biased region" description="Basic and acidic residues" evidence="20">
    <location>
        <begin position="664"/>
        <end position="675"/>
    </location>
</feature>
<evidence type="ECO:0000256" key="10">
    <source>
        <dbReference type="ARBA" id="ARBA00022833"/>
    </source>
</evidence>
<feature type="compositionally biased region" description="Pro residues" evidence="20">
    <location>
        <begin position="1066"/>
        <end position="1082"/>
    </location>
</feature>
<keyword evidence="12" id="KW-0560">Oxidoreductase</keyword>
<comment type="subcellular location">
    <subcellularLocation>
        <location evidence="3">Cytoplasm</location>
    </subcellularLocation>
    <subcellularLocation>
        <location evidence="2">Nucleus</location>
    </subcellularLocation>
</comment>
<feature type="compositionally biased region" description="Polar residues" evidence="20">
    <location>
        <begin position="640"/>
        <end position="655"/>
    </location>
</feature>
<evidence type="ECO:0000256" key="6">
    <source>
        <dbReference type="ARBA" id="ARBA00022490"/>
    </source>
</evidence>
<proteinExistence type="inferred from homology"/>
<dbReference type="EC" id="1.14.13.225" evidence="5"/>
<dbReference type="CDD" id="cd09439">
    <property type="entry name" value="LIM_Mical"/>
    <property type="match status" value="1"/>
</dbReference>
<evidence type="ECO:0000256" key="8">
    <source>
        <dbReference type="ARBA" id="ARBA00022723"/>
    </source>
</evidence>
<dbReference type="InterPro" id="IPR002938">
    <property type="entry name" value="FAD-bd"/>
</dbReference>
<evidence type="ECO:0000259" key="23">
    <source>
        <dbReference type="PROSITE" id="PS51848"/>
    </source>
</evidence>
<dbReference type="InterPro" id="IPR057494">
    <property type="entry name" value="Rossman_Mical"/>
</dbReference>
<dbReference type="GO" id="GO:0005634">
    <property type="term" value="C:nucleus"/>
    <property type="evidence" value="ECO:0007669"/>
    <property type="project" value="UniProtKB-SubCell"/>
</dbReference>
<dbReference type="InterPro" id="IPR050540">
    <property type="entry name" value="F-actin_Monoox_Mical"/>
</dbReference>
<dbReference type="Pfam" id="PF12130">
    <property type="entry name" value="bMERB_dom"/>
    <property type="match status" value="1"/>
</dbReference>
<dbReference type="InterPro" id="IPR001715">
    <property type="entry name" value="CH_dom"/>
</dbReference>
<feature type="domain" description="Calponin-homology (CH)" evidence="21">
    <location>
        <begin position="516"/>
        <end position="619"/>
    </location>
</feature>
<feature type="region of interest" description="Disordered" evidence="20">
    <location>
        <begin position="809"/>
        <end position="832"/>
    </location>
</feature>
<dbReference type="GO" id="GO:0046872">
    <property type="term" value="F:metal ion binding"/>
    <property type="evidence" value="ECO:0007669"/>
    <property type="project" value="UniProtKB-KW"/>
</dbReference>
<keyword evidence="9" id="KW-0274">FAD</keyword>
<keyword evidence="15" id="KW-0009">Actin-binding</keyword>
<dbReference type="SUPFAM" id="SSF47576">
    <property type="entry name" value="Calponin-homology domain, CH-domain"/>
    <property type="match status" value="1"/>
</dbReference>
<keyword evidence="6" id="KW-0963">Cytoplasm</keyword>
<evidence type="ECO:0000256" key="16">
    <source>
        <dbReference type="ARBA" id="ARBA00023242"/>
    </source>
</evidence>
<evidence type="ECO:0000256" key="5">
    <source>
        <dbReference type="ARBA" id="ARBA00012709"/>
    </source>
</evidence>
<dbReference type="PRINTS" id="PR00420">
    <property type="entry name" value="RNGMNOXGNASE"/>
</dbReference>
<evidence type="ECO:0000256" key="4">
    <source>
        <dbReference type="ARBA" id="ARBA00008223"/>
    </source>
</evidence>
<evidence type="ECO:0000256" key="1">
    <source>
        <dbReference type="ARBA" id="ARBA00001974"/>
    </source>
</evidence>
<evidence type="ECO:0000259" key="22">
    <source>
        <dbReference type="PROSITE" id="PS50023"/>
    </source>
</evidence>
<dbReference type="InterPro" id="IPR022735">
    <property type="entry name" value="bMERB_dom"/>
</dbReference>
<dbReference type="GO" id="GO:0120501">
    <property type="term" value="F:F-actin monooxygenase activity"/>
    <property type="evidence" value="ECO:0007669"/>
    <property type="project" value="UniProtKB-EC"/>
</dbReference>
<dbReference type="PROSITE" id="PS00478">
    <property type="entry name" value="LIM_DOMAIN_1"/>
    <property type="match status" value="1"/>
</dbReference>
<evidence type="ECO:0000256" key="2">
    <source>
        <dbReference type="ARBA" id="ARBA00004123"/>
    </source>
</evidence>
<keyword evidence="19" id="KW-0175">Coiled coil</keyword>
<evidence type="ECO:0000256" key="7">
    <source>
        <dbReference type="ARBA" id="ARBA00022630"/>
    </source>
</evidence>
<dbReference type="Gene3D" id="2.10.110.10">
    <property type="entry name" value="Cysteine Rich Protein"/>
    <property type="match status" value="1"/>
</dbReference>
<dbReference type="InterPro" id="IPR036872">
    <property type="entry name" value="CH_dom_sf"/>
</dbReference>
<dbReference type="Gene3D" id="1.10.418.10">
    <property type="entry name" value="Calponin-like domain"/>
    <property type="match status" value="1"/>
</dbReference>
<evidence type="ECO:0000256" key="14">
    <source>
        <dbReference type="ARBA" id="ARBA00023038"/>
    </source>
</evidence>
<dbReference type="SUPFAM" id="SSF51905">
    <property type="entry name" value="FAD/NAD(P)-binding domain"/>
    <property type="match status" value="1"/>
</dbReference>
<feature type="domain" description="LIM zinc-binding" evidence="22">
    <location>
        <begin position="746"/>
        <end position="808"/>
    </location>
</feature>
<organism evidence="24 25">
    <name type="scientific">Cyprinus carpio</name>
    <name type="common">Common carp</name>
    <dbReference type="NCBI Taxonomy" id="7962"/>
    <lineage>
        <taxon>Eukaryota</taxon>
        <taxon>Metazoa</taxon>
        <taxon>Chordata</taxon>
        <taxon>Craniata</taxon>
        <taxon>Vertebrata</taxon>
        <taxon>Euteleostomi</taxon>
        <taxon>Actinopterygii</taxon>
        <taxon>Neopterygii</taxon>
        <taxon>Teleostei</taxon>
        <taxon>Ostariophysi</taxon>
        <taxon>Cypriniformes</taxon>
        <taxon>Cyprinidae</taxon>
        <taxon>Cyprininae</taxon>
        <taxon>Cyprinus</taxon>
    </lineage>
</organism>
<dbReference type="PANTHER" id="PTHR23167">
    <property type="entry name" value="CALPONIN HOMOLOGY DOMAIN-CONTAINING PROTEIN DDB_G0272472-RELATED"/>
    <property type="match status" value="1"/>
</dbReference>
<keyword evidence="10 18" id="KW-0862">Zinc</keyword>
<name>A0A8C2JFZ7_CYPCA</name>
<evidence type="ECO:0000259" key="21">
    <source>
        <dbReference type="PROSITE" id="PS50021"/>
    </source>
</evidence>
<evidence type="ECO:0000256" key="19">
    <source>
        <dbReference type="SAM" id="Coils"/>
    </source>
</evidence>
<dbReference type="Gene3D" id="3.50.50.60">
    <property type="entry name" value="FAD/NAD(P)-binding domain"/>
    <property type="match status" value="1"/>
</dbReference>
<dbReference type="GO" id="GO:0003779">
    <property type="term" value="F:actin binding"/>
    <property type="evidence" value="ECO:0007669"/>
    <property type="project" value="UniProtKB-KW"/>
</dbReference>
<evidence type="ECO:0000256" key="20">
    <source>
        <dbReference type="SAM" id="MobiDB-lite"/>
    </source>
</evidence>
<dbReference type="Pfam" id="PF00412">
    <property type="entry name" value="LIM"/>
    <property type="match status" value="1"/>
</dbReference>
<accession>A0A8C2JFZ7</accession>
<dbReference type="Proteomes" id="UP000694701">
    <property type="component" value="Unplaced"/>
</dbReference>
<evidence type="ECO:0000313" key="25">
    <source>
        <dbReference type="Proteomes" id="UP000694701"/>
    </source>
</evidence>
<keyword evidence="7" id="KW-0285">Flavoprotein</keyword>
<dbReference type="PROSITE" id="PS51848">
    <property type="entry name" value="BMERB"/>
    <property type="match status" value="1"/>
</dbReference>
<feature type="coiled-coil region" evidence="19">
    <location>
        <begin position="1252"/>
        <end position="1279"/>
    </location>
</feature>
<dbReference type="PROSITE" id="PS50021">
    <property type="entry name" value="CH"/>
    <property type="match status" value="1"/>
</dbReference>
<keyword evidence="11" id="KW-0521">NADP</keyword>
<dbReference type="SMART" id="SM00132">
    <property type="entry name" value="LIM"/>
    <property type="match status" value="1"/>
</dbReference>
<feature type="compositionally biased region" description="Basic and acidic residues" evidence="20">
    <location>
        <begin position="698"/>
        <end position="708"/>
    </location>
</feature>
<dbReference type="SMART" id="SM01203">
    <property type="entry name" value="DUF3585"/>
    <property type="match status" value="1"/>
</dbReference>
<feature type="region of interest" description="Disordered" evidence="20">
    <location>
        <begin position="993"/>
        <end position="1020"/>
    </location>
</feature>
<dbReference type="PANTHER" id="PTHR23167:SF39">
    <property type="entry name" value="[F-ACTIN]-MONOOXYGENASE MICAL2"/>
    <property type="match status" value="1"/>
</dbReference>
<sequence length="1403" mass="158308">MGETEDERTSQAGQLFENFVQATTCKGTLQAFSVLCRQLELNPSDYRGFYSSLKAAVTYWKVKGLWGKLDKRASHKEYSKGKACADTRCLIIGGGPCGFRTAIELALLGAKVVVIEKRDTFSRNNVLHLWPYTIQDLRDLGAKKFYGKFCAGSIDHISIRQLQLMLLKIALIVGVEVHVNVEFAKLLEPPEDKGTDGPGWRVEVRPADHTVSEYEFDVIIGADGRRSTLDGFKRKEFRGKLAIAITANFVNRNTTAEAKVEEISGVAFIFNQKFFLELKEETGIDLENIVYYKDNTHYFVMTAKKQSLLDKGVIINDYIETERLLASNNVNQEALLSYAREAADFGTNYQLPSLDYAINHYGQPDVAMFDFTCMYASENAALVREKNGHQLLVALVGDSLLEPFWPMGTGCARGFLAAFDTAWMIKGWAQGKGPLDLLSERESIYRLLPQTTAENISKNFEQYTIDPATRYPNLNSTCVRPHQVRHLYINGEQDLSSLEHSGPTRRSVNISRRESEVRPSRLLLWCEKQTQGYRGVDVTDLTTSWRSGLALCALIHRQRPDLIDFDSLNEADCAKNNQLAFDVAEREFGIQPVTTGKEMNGERGPDKLIMVLYLSKFYEMFHNSPQSVTGVPKETDANNEDYSSKTTNSLYNSLNHALPRKRIPKVDKKLEDNDNKKRKKASSHLEELMSNQSAPPVGEREEQKENKVRSMATQLLARFEENAPSCGVRRQTSMRKEFPRGLGGSDTCHFCKKRVYIMERLSAEGYFFHRECFRCNICGCTLRLGGHAFDSNQGTFYCKLHFSQRKISSRHRRGEINGAGRPSSSASSDYTTTDGLRGLSSGTLISLIRKRLHWPLSCLILSFWSSEVKDSSKKPDPADPAPVCPDSPLQKALKRSTAKGEITNKNNLWRKKIRSTLPLVLIKKFHHGKPDDKTEALAEEDGDSDFEEIHESLSPTKTATSTIESGCPLMEDRKATPIEQIPKIPLYRAHFLPESTKPSTSSPEPVITADPSEANSLSPKKKLTLSLSEKEKLLNWDLAAPGEPSTSGEEQRDRTSTSPANDQPAPEAPPKPSRPQPEPTPPLLGFQQWANSLRKSFSSSKKGNNPVVLRRNRPLKARPLSEGSFNLSGLLGSSIQSSRDEEHSNTSTDDSQSRVRTESELSTLLEQVALSSKTHKGTKDDMASLPPRKLNFFSSLRIKRNEGADQRKGDNQKDILTILSRFRSKGNCSGTSQKKTAVQQTKRDQLKRLHRAQVIQRQLEEVEEKQRALEEKGVALEKILRGETGDDSTDETTLLQTWFKLVLEKNKLSRYESELMIFAQELELEDTQSRLQQDLRRRMATEDCEKSASELTEEQSLLVEIMKVVENRDKLVSLLEEQRLKEKAEDRDLESMILSRGYRFHWT</sequence>
<dbReference type="SUPFAM" id="SSF57716">
    <property type="entry name" value="Glucocorticoid receptor-like (DNA-binding domain)"/>
    <property type="match status" value="2"/>
</dbReference>
<evidence type="ECO:0000256" key="12">
    <source>
        <dbReference type="ARBA" id="ARBA00023002"/>
    </source>
</evidence>
<evidence type="ECO:0000256" key="17">
    <source>
        <dbReference type="ARBA" id="ARBA00049522"/>
    </source>
</evidence>
<feature type="region of interest" description="Disordered" evidence="20">
    <location>
        <begin position="871"/>
        <end position="897"/>
    </location>
</feature>
<feature type="compositionally biased region" description="Low complexity" evidence="20">
    <location>
        <begin position="993"/>
        <end position="1005"/>
    </location>
</feature>
<comment type="cofactor">
    <cofactor evidence="1">
        <name>FAD</name>
        <dbReference type="ChEBI" id="CHEBI:57692"/>
    </cofactor>
</comment>
<keyword evidence="16" id="KW-0539">Nucleus</keyword>
<evidence type="ECO:0000256" key="9">
    <source>
        <dbReference type="ARBA" id="ARBA00022827"/>
    </source>
</evidence>
<comment type="similarity">
    <text evidence="4">Belongs to the Mical family.</text>
</comment>
<comment type="catalytic activity">
    <reaction evidence="17">
        <text>L-methionyl-[F-actin] + NADPH + O2 + H(+) = L-methionyl-(R)-S-oxide-[F-actin] + NADP(+) + H2O</text>
        <dbReference type="Rhea" id="RHEA:51308"/>
        <dbReference type="Rhea" id="RHEA-COMP:12953"/>
        <dbReference type="Rhea" id="RHEA-COMP:12956"/>
        <dbReference type="ChEBI" id="CHEBI:15377"/>
        <dbReference type="ChEBI" id="CHEBI:15378"/>
        <dbReference type="ChEBI" id="CHEBI:15379"/>
        <dbReference type="ChEBI" id="CHEBI:16044"/>
        <dbReference type="ChEBI" id="CHEBI:45764"/>
        <dbReference type="ChEBI" id="CHEBI:57783"/>
        <dbReference type="ChEBI" id="CHEBI:58349"/>
        <dbReference type="EC" id="1.14.13.225"/>
    </reaction>
</comment>
<dbReference type="FunFam" id="3.50.50.60:FF:000004">
    <property type="entry name" value="protein-methionine sulfoxide oxidase MICAL2 isoform X1"/>
    <property type="match status" value="1"/>
</dbReference>
<dbReference type="InterPro" id="IPR001781">
    <property type="entry name" value="Znf_LIM"/>
</dbReference>
<dbReference type="Pfam" id="PF00307">
    <property type="entry name" value="CH"/>
    <property type="match status" value="1"/>
</dbReference>
<evidence type="ECO:0000256" key="11">
    <source>
        <dbReference type="ARBA" id="ARBA00022857"/>
    </source>
</evidence>
<evidence type="ECO:0000256" key="15">
    <source>
        <dbReference type="ARBA" id="ARBA00023203"/>
    </source>
</evidence>
<dbReference type="Ensembl" id="ENSCCRT00020103877.1">
    <property type="protein sequence ID" value="ENSCCRP00020095036.1"/>
    <property type="gene ID" value="ENSCCRG00020043490.1"/>
</dbReference>
<dbReference type="PROSITE" id="PS50023">
    <property type="entry name" value="LIM_DOMAIN_2"/>
    <property type="match status" value="1"/>
</dbReference>
<keyword evidence="13" id="KW-0503">Monooxygenase</keyword>
<keyword evidence="8 18" id="KW-0479">Metal-binding</keyword>
<keyword evidence="14 18" id="KW-0440">LIM domain</keyword>
<dbReference type="GO" id="GO:0005737">
    <property type="term" value="C:cytoplasm"/>
    <property type="evidence" value="ECO:0007669"/>
    <property type="project" value="UniProtKB-SubCell"/>
</dbReference>
<feature type="region of interest" description="Disordered" evidence="20">
    <location>
        <begin position="625"/>
        <end position="709"/>
    </location>
</feature>
<evidence type="ECO:0000256" key="13">
    <source>
        <dbReference type="ARBA" id="ARBA00023033"/>
    </source>
</evidence>
<dbReference type="SMART" id="SM00033">
    <property type="entry name" value="CH"/>
    <property type="match status" value="1"/>
</dbReference>
<feature type="compositionally biased region" description="Low complexity" evidence="20">
    <location>
        <begin position="1120"/>
        <end position="1134"/>
    </location>
</feature>